<dbReference type="Proteomes" id="UP000008021">
    <property type="component" value="Chromosome 1"/>
</dbReference>
<keyword evidence="3" id="KW-1185">Reference proteome</keyword>
<accession>A0A0E0BZP6</accession>
<name>A0A0E0BZP6_9ORYZ</name>
<proteinExistence type="predicted"/>
<dbReference type="InterPro" id="IPR013078">
    <property type="entry name" value="His_Pase_superF_clade-1"/>
</dbReference>
<organism evidence="2">
    <name type="scientific">Oryza meridionalis</name>
    <dbReference type="NCBI Taxonomy" id="40149"/>
    <lineage>
        <taxon>Eukaryota</taxon>
        <taxon>Viridiplantae</taxon>
        <taxon>Streptophyta</taxon>
        <taxon>Embryophyta</taxon>
        <taxon>Tracheophyta</taxon>
        <taxon>Spermatophyta</taxon>
        <taxon>Magnoliopsida</taxon>
        <taxon>Liliopsida</taxon>
        <taxon>Poales</taxon>
        <taxon>Poaceae</taxon>
        <taxon>BOP clade</taxon>
        <taxon>Oryzoideae</taxon>
        <taxon>Oryzeae</taxon>
        <taxon>Oryzinae</taxon>
        <taxon>Oryza</taxon>
    </lineage>
</organism>
<reference evidence="2" key="1">
    <citation type="submission" date="2015-04" db="UniProtKB">
        <authorList>
            <consortium name="EnsemblPlants"/>
        </authorList>
    </citation>
    <scope>IDENTIFICATION</scope>
</reference>
<dbReference type="SUPFAM" id="SSF53254">
    <property type="entry name" value="Phosphoglycerate mutase-like"/>
    <property type="match status" value="1"/>
</dbReference>
<dbReference type="Gramene" id="OMERI01G08730.2">
    <property type="protein sequence ID" value="OMERI01G08730.2"/>
    <property type="gene ID" value="OMERI01G08730"/>
</dbReference>
<dbReference type="InterPro" id="IPR029033">
    <property type="entry name" value="His_PPase_superfam"/>
</dbReference>
<reference evidence="2" key="2">
    <citation type="submission" date="2018-05" db="EMBL/GenBank/DDBJ databases">
        <title>OmerRS3 (Oryza meridionalis Reference Sequence Version 3).</title>
        <authorList>
            <person name="Zhang J."/>
            <person name="Kudrna D."/>
            <person name="Lee S."/>
            <person name="Talag J."/>
            <person name="Welchert J."/>
            <person name="Wing R.A."/>
        </authorList>
    </citation>
    <scope>NUCLEOTIDE SEQUENCE [LARGE SCALE GENOMIC DNA]</scope>
    <source>
        <strain evidence="2">cv. OR44</strain>
    </source>
</reference>
<dbReference type="STRING" id="40149.A0A0E0BZP6"/>
<evidence type="ECO:0000313" key="2">
    <source>
        <dbReference type="EnsemblPlants" id="OMERI01G08730.2"/>
    </source>
</evidence>
<feature type="compositionally biased region" description="Low complexity" evidence="1">
    <location>
        <begin position="10"/>
        <end position="20"/>
    </location>
</feature>
<protein>
    <submittedName>
        <fullName evidence="2">Uncharacterized protein</fullName>
    </submittedName>
</protein>
<dbReference type="EnsemblPlants" id="OMERI01G08730.2">
    <property type="protein sequence ID" value="OMERI01G08730.2"/>
    <property type="gene ID" value="OMERI01G08730"/>
</dbReference>
<sequence length="221" mass="24129">MGSASLATQPSPAACLPSLPAGGRLRLRLAPPPRAPPHLRKRAGKLRVVTVKAAHSGVSNVSVETPPDNEASVTGAAYGFRGATTSLTNEMLTSSKKITLVRHGLSTWNAESRVQSTAEIIWKGKEEPLIFLDSLKEAHLFFLEGMTNADAKKEYPELYTRWREDPSNFKVNGIYPVRKFRSIDVNNGGMCVFTVNKRGEAMLQALNMTAHITEEVILTAN</sequence>
<evidence type="ECO:0000256" key="1">
    <source>
        <dbReference type="SAM" id="MobiDB-lite"/>
    </source>
</evidence>
<evidence type="ECO:0000313" key="3">
    <source>
        <dbReference type="Proteomes" id="UP000008021"/>
    </source>
</evidence>
<dbReference type="Gene3D" id="3.40.50.1240">
    <property type="entry name" value="Phosphoglycerate mutase-like"/>
    <property type="match status" value="1"/>
</dbReference>
<feature type="region of interest" description="Disordered" evidence="1">
    <location>
        <begin position="1"/>
        <end position="20"/>
    </location>
</feature>
<dbReference type="AlphaFoldDB" id="A0A0E0BZP6"/>
<dbReference type="Pfam" id="PF00300">
    <property type="entry name" value="His_Phos_1"/>
    <property type="match status" value="1"/>
</dbReference>